<keyword evidence="5" id="KW-1185">Reference proteome</keyword>
<proteinExistence type="inferred from homology"/>
<feature type="region of interest" description="Disordered" evidence="3">
    <location>
        <begin position="149"/>
        <end position="194"/>
    </location>
</feature>
<dbReference type="GO" id="GO:0005634">
    <property type="term" value="C:nucleus"/>
    <property type="evidence" value="ECO:0007669"/>
    <property type="project" value="InterPro"/>
</dbReference>
<dbReference type="Gene3D" id="3.30.1120.90">
    <property type="entry name" value="Nucleosome assembly protein"/>
    <property type="match status" value="1"/>
</dbReference>
<name>A0A7J7K2A5_BUGNE</name>
<comment type="similarity">
    <text evidence="1 2">Belongs to the nucleosome assembly protein (NAP) family.</text>
</comment>
<protein>
    <recommendedName>
        <fullName evidence="6">Nucleosome assembly protein 1-like 1</fullName>
    </recommendedName>
</protein>
<feature type="compositionally biased region" description="Basic and acidic residues" evidence="3">
    <location>
        <begin position="180"/>
        <end position="194"/>
    </location>
</feature>
<dbReference type="InterPro" id="IPR037231">
    <property type="entry name" value="NAP-like_sf"/>
</dbReference>
<evidence type="ECO:0000313" key="5">
    <source>
        <dbReference type="Proteomes" id="UP000593567"/>
    </source>
</evidence>
<evidence type="ECO:0000313" key="4">
    <source>
        <dbReference type="EMBL" id="KAF6032091.1"/>
    </source>
</evidence>
<dbReference type="SUPFAM" id="SSF143113">
    <property type="entry name" value="NAP-like"/>
    <property type="match status" value="1"/>
</dbReference>
<organism evidence="4 5">
    <name type="scientific">Bugula neritina</name>
    <name type="common">Brown bryozoan</name>
    <name type="synonym">Sertularia neritina</name>
    <dbReference type="NCBI Taxonomy" id="10212"/>
    <lineage>
        <taxon>Eukaryota</taxon>
        <taxon>Metazoa</taxon>
        <taxon>Spiralia</taxon>
        <taxon>Lophotrochozoa</taxon>
        <taxon>Bryozoa</taxon>
        <taxon>Gymnolaemata</taxon>
        <taxon>Cheilostomatida</taxon>
        <taxon>Flustrina</taxon>
        <taxon>Buguloidea</taxon>
        <taxon>Bugulidae</taxon>
        <taxon>Bugula</taxon>
    </lineage>
</organism>
<evidence type="ECO:0000256" key="3">
    <source>
        <dbReference type="SAM" id="MobiDB-lite"/>
    </source>
</evidence>
<evidence type="ECO:0000256" key="1">
    <source>
        <dbReference type="ARBA" id="ARBA00009947"/>
    </source>
</evidence>
<comment type="caution">
    <text evidence="4">The sequence shown here is derived from an EMBL/GenBank/DDBJ whole genome shotgun (WGS) entry which is preliminary data.</text>
</comment>
<dbReference type="InterPro" id="IPR002164">
    <property type="entry name" value="NAP_family"/>
</dbReference>
<dbReference type="OrthoDB" id="27325at2759"/>
<evidence type="ECO:0008006" key="6">
    <source>
        <dbReference type="Google" id="ProtNLM"/>
    </source>
</evidence>
<dbReference type="Pfam" id="PF00956">
    <property type="entry name" value="NAP"/>
    <property type="match status" value="1"/>
</dbReference>
<dbReference type="PANTHER" id="PTHR11875">
    <property type="entry name" value="TESTIS-SPECIFIC Y-ENCODED PROTEIN"/>
    <property type="match status" value="1"/>
</dbReference>
<dbReference type="AlphaFoldDB" id="A0A7J7K2A5"/>
<dbReference type="GO" id="GO:0006334">
    <property type="term" value="P:nucleosome assembly"/>
    <property type="evidence" value="ECO:0007669"/>
    <property type="project" value="InterPro"/>
</dbReference>
<dbReference type="Proteomes" id="UP000593567">
    <property type="component" value="Unassembled WGS sequence"/>
</dbReference>
<reference evidence="4" key="1">
    <citation type="submission" date="2020-06" db="EMBL/GenBank/DDBJ databases">
        <title>Draft genome of Bugula neritina, a colonial animal packing powerful symbionts and potential medicines.</title>
        <authorList>
            <person name="Rayko M."/>
        </authorList>
    </citation>
    <scope>NUCLEOTIDE SEQUENCE [LARGE SCALE GENOMIC DNA]</scope>
    <source>
        <strain evidence="4">Kwan_BN1</strain>
    </source>
</reference>
<evidence type="ECO:0000256" key="2">
    <source>
        <dbReference type="RuleBase" id="RU003876"/>
    </source>
</evidence>
<accession>A0A7J7K2A5</accession>
<gene>
    <name evidence="4" type="ORF">EB796_009591</name>
</gene>
<dbReference type="EMBL" id="VXIV02001535">
    <property type="protein sequence ID" value="KAF6032091.1"/>
    <property type="molecule type" value="Genomic_DNA"/>
</dbReference>
<feature type="compositionally biased region" description="Acidic residues" evidence="3">
    <location>
        <begin position="150"/>
        <end position="179"/>
    </location>
</feature>
<sequence length="194" mass="22117">MNVQLELNSDPMGFTLLFEFDENEYFTDKVLTKTYTMQSSADENDPFGFEGPEIISCKGCSIHWKEGKNVTLMNMKKKQKNAKTGNIRIVTKEVQVDSFFNFFSPPEVPEDPSAEIDADVEALLQADFQIGHFIRERIVPHAVLYFTGDIDTDDEEDGEGDDDMDEDYEDYDEECDPDYDPSKDVQGGKDCKSQ</sequence>